<dbReference type="InterPro" id="IPR001129">
    <property type="entry name" value="Membr-assoc_MAPEG"/>
</dbReference>
<dbReference type="PANTHER" id="PTHR35814">
    <property type="match status" value="1"/>
</dbReference>
<feature type="transmembrane region" description="Helical" evidence="5">
    <location>
        <begin position="73"/>
        <end position="93"/>
    </location>
</feature>
<evidence type="ECO:0000313" key="6">
    <source>
        <dbReference type="EMBL" id="MBA5776345.1"/>
    </source>
</evidence>
<comment type="subcellular location">
    <subcellularLocation>
        <location evidence="1">Membrane</location>
    </subcellularLocation>
</comment>
<organism evidence="6 7">
    <name type="scientific">Stappia albiluteola</name>
    <dbReference type="NCBI Taxonomy" id="2758565"/>
    <lineage>
        <taxon>Bacteria</taxon>
        <taxon>Pseudomonadati</taxon>
        <taxon>Pseudomonadota</taxon>
        <taxon>Alphaproteobacteria</taxon>
        <taxon>Hyphomicrobiales</taxon>
        <taxon>Stappiaceae</taxon>
        <taxon>Stappia</taxon>
    </lineage>
</organism>
<evidence type="ECO:0000256" key="4">
    <source>
        <dbReference type="ARBA" id="ARBA00023136"/>
    </source>
</evidence>
<reference evidence="6 7" key="1">
    <citation type="submission" date="2020-07" db="EMBL/GenBank/DDBJ databases">
        <title>Stappia sp., F7233, whole genome shotgun sequencing project.</title>
        <authorList>
            <person name="Jiang S."/>
            <person name="Liu Z.W."/>
            <person name="Du Z.J."/>
        </authorList>
    </citation>
    <scope>NUCLEOTIDE SEQUENCE [LARGE SCALE GENOMIC DNA]</scope>
    <source>
        <strain evidence="6 7">F7233</strain>
    </source>
</reference>
<keyword evidence="7" id="KW-1185">Reference proteome</keyword>
<dbReference type="Pfam" id="PF01124">
    <property type="entry name" value="MAPEG"/>
    <property type="match status" value="1"/>
</dbReference>
<keyword evidence="4 5" id="KW-0472">Membrane</keyword>
<feature type="transmembrane region" description="Helical" evidence="5">
    <location>
        <begin position="6"/>
        <end position="23"/>
    </location>
</feature>
<evidence type="ECO:0000256" key="1">
    <source>
        <dbReference type="ARBA" id="ARBA00004370"/>
    </source>
</evidence>
<feature type="transmembrane region" description="Helical" evidence="5">
    <location>
        <begin position="105"/>
        <end position="124"/>
    </location>
</feature>
<proteinExistence type="predicted"/>
<evidence type="ECO:0000256" key="2">
    <source>
        <dbReference type="ARBA" id="ARBA00022692"/>
    </source>
</evidence>
<evidence type="ECO:0000313" key="7">
    <source>
        <dbReference type="Proteomes" id="UP000541109"/>
    </source>
</evidence>
<gene>
    <name evidence="6" type="ORF">H2509_04305</name>
</gene>
<keyword evidence="3 5" id="KW-1133">Transmembrane helix</keyword>
<dbReference type="InterPro" id="IPR023352">
    <property type="entry name" value="MAPEG-like_dom_sf"/>
</dbReference>
<protein>
    <submittedName>
        <fullName evidence="6">MAPEG family protein</fullName>
    </submittedName>
</protein>
<accession>A0A839AB36</accession>
<name>A0A839AB36_9HYPH</name>
<dbReference type="AlphaFoldDB" id="A0A839AB36"/>
<sequence length="127" mass="13829">MTITPIYAGLLGLVFLVLSIRVIRVRRGERVSLGDGGSKILLRRQRAHGNFAEYTPLVLILMALAEIQSAPFLLLHLTGLCLLCGRLSHAYALGGESRPFQFRVAGMYLTFAALLCGSVANLLLPFS</sequence>
<dbReference type="SUPFAM" id="SSF161084">
    <property type="entry name" value="MAPEG domain-like"/>
    <property type="match status" value="1"/>
</dbReference>
<dbReference type="Gene3D" id="1.20.120.550">
    <property type="entry name" value="Membrane associated eicosanoid/glutathione metabolism-like domain"/>
    <property type="match status" value="1"/>
</dbReference>
<dbReference type="EMBL" id="JACFXV010000042">
    <property type="protein sequence ID" value="MBA5776345.1"/>
    <property type="molecule type" value="Genomic_DNA"/>
</dbReference>
<dbReference type="GO" id="GO:0016020">
    <property type="term" value="C:membrane"/>
    <property type="evidence" value="ECO:0007669"/>
    <property type="project" value="UniProtKB-SubCell"/>
</dbReference>
<comment type="caution">
    <text evidence="6">The sequence shown here is derived from an EMBL/GenBank/DDBJ whole genome shotgun (WGS) entry which is preliminary data.</text>
</comment>
<evidence type="ECO:0000256" key="3">
    <source>
        <dbReference type="ARBA" id="ARBA00022989"/>
    </source>
</evidence>
<keyword evidence="2 5" id="KW-0812">Transmembrane</keyword>
<dbReference type="RefSeq" id="WP_182162664.1">
    <property type="nucleotide sequence ID" value="NZ_JACFXV010000042.1"/>
</dbReference>
<evidence type="ECO:0000256" key="5">
    <source>
        <dbReference type="SAM" id="Phobius"/>
    </source>
</evidence>
<dbReference type="Proteomes" id="UP000541109">
    <property type="component" value="Unassembled WGS sequence"/>
</dbReference>
<dbReference type="PANTHER" id="PTHR35814:SF1">
    <property type="entry name" value="GLUTATHIONE S-TRANSFERASE-RELATED"/>
    <property type="match status" value="1"/>
</dbReference>